<reference evidence="2 3" key="1">
    <citation type="submission" date="2018-11" db="EMBL/GenBank/DDBJ databases">
        <title>Vibrio LJC006 sp. nov., isolated from seawater during the bloom of the enteromorpha.</title>
        <authorList>
            <person name="Liang J."/>
        </authorList>
    </citation>
    <scope>NUCLEOTIDE SEQUENCE [LARGE SCALE GENOMIC DNA]</scope>
    <source>
        <strain evidence="2 3">LJC006</strain>
    </source>
</reference>
<sequence>MTALSASNAIAQDYPSKSVDVLVAFAPGGGTDVAARTIEPYIEKYLGEDLVIVNKPGAGGEVGFSLLANSDHDGYTMGFINLPAMYSYSYERKTSYSPESFTGVANLVYDPGVIVVRSDSKLKTLKDLVNYGKEHPGSLPIGTSGSVGSSEHIAILSVEAATGAKFNHVPFGSTAPLRTALLGGHIQVAAFNLSEADEYVADGSMRLLGVMSEERSEMAPDTPTFKEQGVNVISGTSRGLAVPAGTDPKIVKILSEAVHKAMNDPEYLAKAKAAGVPVHYLGGKDYENFLKSVSKSLDAAWAATPWTK</sequence>
<dbReference type="PIRSF" id="PIRSF017082">
    <property type="entry name" value="YflP"/>
    <property type="match status" value="1"/>
</dbReference>
<dbReference type="OrthoDB" id="5171643at2"/>
<dbReference type="InterPro" id="IPR005064">
    <property type="entry name" value="BUG"/>
</dbReference>
<gene>
    <name evidence="2" type="ORF">EES38_10705</name>
</gene>
<dbReference type="Gene3D" id="3.40.190.150">
    <property type="entry name" value="Bordetella uptake gene, domain 1"/>
    <property type="match status" value="1"/>
</dbReference>
<dbReference type="Pfam" id="PF03401">
    <property type="entry name" value="TctC"/>
    <property type="match status" value="1"/>
</dbReference>
<evidence type="ECO:0000313" key="3">
    <source>
        <dbReference type="Proteomes" id="UP000281112"/>
    </source>
</evidence>
<comment type="caution">
    <text evidence="2">The sequence shown here is derived from an EMBL/GenBank/DDBJ whole genome shotgun (WGS) entry which is preliminary data.</text>
</comment>
<name>A0A3N9TI41_9VIBR</name>
<protein>
    <submittedName>
        <fullName evidence="2">Tripartite tricarboxylate transporter substrate binding protein</fullName>
    </submittedName>
</protein>
<accession>A0A3N9TI41</accession>
<dbReference type="CDD" id="cd07012">
    <property type="entry name" value="PBP2_Bug_TTT"/>
    <property type="match status" value="1"/>
</dbReference>
<dbReference type="AlphaFoldDB" id="A0A3N9TI41"/>
<dbReference type="SUPFAM" id="SSF53850">
    <property type="entry name" value="Periplasmic binding protein-like II"/>
    <property type="match status" value="1"/>
</dbReference>
<dbReference type="InterPro" id="IPR042100">
    <property type="entry name" value="Bug_dom1"/>
</dbReference>
<dbReference type="PANTHER" id="PTHR42928">
    <property type="entry name" value="TRICARBOXYLATE-BINDING PROTEIN"/>
    <property type="match status" value="1"/>
</dbReference>
<proteinExistence type="inferred from homology"/>
<dbReference type="PANTHER" id="PTHR42928:SF5">
    <property type="entry name" value="BLR1237 PROTEIN"/>
    <property type="match status" value="1"/>
</dbReference>
<dbReference type="Gene3D" id="3.40.190.10">
    <property type="entry name" value="Periplasmic binding protein-like II"/>
    <property type="match status" value="1"/>
</dbReference>
<evidence type="ECO:0000256" key="1">
    <source>
        <dbReference type="ARBA" id="ARBA00006987"/>
    </source>
</evidence>
<comment type="similarity">
    <text evidence="1">Belongs to the UPF0065 (bug) family.</text>
</comment>
<keyword evidence="3" id="KW-1185">Reference proteome</keyword>
<dbReference type="EMBL" id="RJVQ01000003">
    <property type="protein sequence ID" value="RQW63740.1"/>
    <property type="molecule type" value="Genomic_DNA"/>
</dbReference>
<organism evidence="2 3">
    <name type="scientific">Vibrio viridaestus</name>
    <dbReference type="NCBI Taxonomy" id="2487322"/>
    <lineage>
        <taxon>Bacteria</taxon>
        <taxon>Pseudomonadati</taxon>
        <taxon>Pseudomonadota</taxon>
        <taxon>Gammaproteobacteria</taxon>
        <taxon>Vibrionales</taxon>
        <taxon>Vibrionaceae</taxon>
        <taxon>Vibrio</taxon>
    </lineage>
</organism>
<dbReference type="Proteomes" id="UP000281112">
    <property type="component" value="Unassembled WGS sequence"/>
</dbReference>
<evidence type="ECO:0000313" key="2">
    <source>
        <dbReference type="EMBL" id="RQW63740.1"/>
    </source>
</evidence>